<evidence type="ECO:0008006" key="4">
    <source>
        <dbReference type="Google" id="ProtNLM"/>
    </source>
</evidence>
<dbReference type="EMBL" id="CP004393">
    <property type="protein sequence ID" value="AJE47902.1"/>
    <property type="molecule type" value="Genomic_DNA"/>
</dbReference>
<dbReference type="OrthoDB" id="7872837at2"/>
<accession>A0A0B5E6F4</accession>
<gene>
    <name evidence="2" type="ORF">P73_3187</name>
</gene>
<dbReference type="HOGENOM" id="CLU_1902921_0_0_5"/>
<reference evidence="2 3" key="1">
    <citation type="journal article" date="2014" name="Int. J. Syst. Evol. Microbiol.">
        <title>Celeribacter indicus sp. nov., a polycyclic aromatic hydrocarbon-degrading bacterium from deep-sea sediment and reclassification of Huaishuia halophila as Celeribacter halophilus comb. nov.</title>
        <authorList>
            <person name="Lai Q."/>
            <person name="Cao J."/>
            <person name="Yuan J."/>
            <person name="Li F."/>
            <person name="Shao Z."/>
        </authorList>
    </citation>
    <scope>NUCLEOTIDE SEQUENCE [LARGE SCALE GENOMIC DNA]</scope>
    <source>
        <strain evidence="2">P73</strain>
    </source>
</reference>
<proteinExistence type="predicted"/>
<dbReference type="Proteomes" id="UP000031521">
    <property type="component" value="Chromosome"/>
</dbReference>
<dbReference type="RefSeq" id="WP_043870354.1">
    <property type="nucleotide sequence ID" value="NZ_CP004393.1"/>
</dbReference>
<feature type="chain" id="PRO_5002100589" description="Twin-arginine translocation pathway signal" evidence="1">
    <location>
        <begin position="22"/>
        <end position="133"/>
    </location>
</feature>
<keyword evidence="1" id="KW-0732">Signal</keyword>
<evidence type="ECO:0000256" key="1">
    <source>
        <dbReference type="SAM" id="SignalP"/>
    </source>
</evidence>
<evidence type="ECO:0000313" key="2">
    <source>
        <dbReference type="EMBL" id="AJE47902.1"/>
    </source>
</evidence>
<name>A0A0B5E6F4_9RHOB</name>
<sequence>MAGVRRHVFIHSLTGAALALAALCLPAAPLRALPPDATLARDFAYCAGRLSAEAARTPREDIRALRDAMEDLLSAVVPPGETGAYEKLRIAGHVSQSGLLAEARFSLDHEVAERAARLADQRLAECRAMLLGG</sequence>
<keyword evidence="3" id="KW-1185">Reference proteome</keyword>
<protein>
    <recommendedName>
        <fullName evidence="4">Twin-arginine translocation pathway signal</fullName>
    </recommendedName>
</protein>
<dbReference type="KEGG" id="cid:P73_3187"/>
<feature type="signal peptide" evidence="1">
    <location>
        <begin position="1"/>
        <end position="21"/>
    </location>
</feature>
<organism evidence="2 3">
    <name type="scientific">Celeribacter indicus</name>
    <dbReference type="NCBI Taxonomy" id="1208324"/>
    <lineage>
        <taxon>Bacteria</taxon>
        <taxon>Pseudomonadati</taxon>
        <taxon>Pseudomonadota</taxon>
        <taxon>Alphaproteobacteria</taxon>
        <taxon>Rhodobacterales</taxon>
        <taxon>Roseobacteraceae</taxon>
        <taxon>Celeribacter</taxon>
    </lineage>
</organism>
<evidence type="ECO:0000313" key="3">
    <source>
        <dbReference type="Proteomes" id="UP000031521"/>
    </source>
</evidence>
<dbReference type="AlphaFoldDB" id="A0A0B5E6F4"/>